<organism evidence="2 3">
    <name type="scientific">Papaver nudicaule</name>
    <name type="common">Iceland poppy</name>
    <dbReference type="NCBI Taxonomy" id="74823"/>
    <lineage>
        <taxon>Eukaryota</taxon>
        <taxon>Viridiplantae</taxon>
        <taxon>Streptophyta</taxon>
        <taxon>Embryophyta</taxon>
        <taxon>Tracheophyta</taxon>
        <taxon>Spermatophyta</taxon>
        <taxon>Magnoliopsida</taxon>
        <taxon>Ranunculales</taxon>
        <taxon>Papaveraceae</taxon>
        <taxon>Papaveroideae</taxon>
        <taxon>Papaver</taxon>
    </lineage>
</organism>
<evidence type="ECO:0000256" key="1">
    <source>
        <dbReference type="SAM" id="MobiDB-lite"/>
    </source>
</evidence>
<dbReference type="Proteomes" id="UP001177140">
    <property type="component" value="Unassembled WGS sequence"/>
</dbReference>
<evidence type="ECO:0000313" key="2">
    <source>
        <dbReference type="EMBL" id="MCL7047189.1"/>
    </source>
</evidence>
<dbReference type="PANTHER" id="PTHR36741:SF1">
    <property type="entry name" value="OS07G0100500 PROTEIN"/>
    <property type="match status" value="1"/>
</dbReference>
<name>A0AA42B110_PAPNU</name>
<accession>A0AA42B110</accession>
<dbReference type="AlphaFoldDB" id="A0AA42B110"/>
<sequence length="685" mass="73319">MVNSNEDKFVGGGDNGEIDGASDLGNQVNGVEEEEFEVGVSSMDSSTAFTERIRDILSGEGDEDLANDNFVQWLQALDIQLLGACRADERMKPLFKLNVSSGVAEDRLLAHLSQHFDAAEVGILARCLFMPLVSIRVGKVIKQGSLLCPTAERGNLNLTLLPNSDLRISFVGDDGSTERLAMVSDVSESSMVIIKEIQADSSGRSFLVQVSGGQDSYFWCSEKSKVYGLQLLAKLKDLLGRKPSLSKLTGISESRLDCFAVHLHEYLLGSLTGTKTSTFDESISSLGSAFDESSEFHSSTLVSSLSLKPSHSQQNNSNVTAADSLRQGTSDHLVLRLENELMEIRRLHGDSSCSFPGVDDLPLFSTSMIKELPTRQTDNKPTESGTSAPLASVAFLESLGTFTPLNPSSQNLPSFQASSPGSTLFSPSNFWCPPLAPTLQYTVTPPHLPMTLPESLSLPPLLSAARSSASPPIQPMTSLNLANFPSLDFTDFRTDPMVHVHLSGSSFIAGPSSQQIPTFTPLFCDSIVHIPVLDVCSSGGQGYLVSAGPAISTTIIPPSHQNIVNPLLPQTESLVEKGARETLQLLLASTQMVNNPQLMMQQVLTLNEEKPCSSSISFAGSHGLYSGNRDVNAIIANSIATIGVSGAGHFTKNSHDDGSNESEIQSGFGGRSYFLDDGDDSRGCS</sequence>
<feature type="region of interest" description="Disordered" evidence="1">
    <location>
        <begin position="652"/>
        <end position="685"/>
    </location>
</feature>
<comment type="caution">
    <text evidence="2">The sequence shown here is derived from an EMBL/GenBank/DDBJ whole genome shotgun (WGS) entry which is preliminary data.</text>
</comment>
<protein>
    <submittedName>
        <fullName evidence="2">Uncharacterized protein</fullName>
    </submittedName>
</protein>
<gene>
    <name evidence="2" type="ORF">MKW94_029391</name>
</gene>
<proteinExistence type="predicted"/>
<dbReference type="PANTHER" id="PTHR36741">
    <property type="entry name" value="OS07G0100500 PROTEIN"/>
    <property type="match status" value="1"/>
</dbReference>
<evidence type="ECO:0000313" key="3">
    <source>
        <dbReference type="Proteomes" id="UP001177140"/>
    </source>
</evidence>
<feature type="region of interest" description="Disordered" evidence="1">
    <location>
        <begin position="1"/>
        <end position="24"/>
    </location>
</feature>
<keyword evidence="3" id="KW-1185">Reference proteome</keyword>
<dbReference type="EMBL" id="JAJJMA010290394">
    <property type="protein sequence ID" value="MCL7047189.1"/>
    <property type="molecule type" value="Genomic_DNA"/>
</dbReference>
<reference evidence="2" key="1">
    <citation type="submission" date="2022-03" db="EMBL/GenBank/DDBJ databases">
        <title>A functionally conserved STORR gene fusion in Papaver species that diverged 16.8 million years ago.</title>
        <authorList>
            <person name="Catania T."/>
        </authorList>
    </citation>
    <scope>NUCLEOTIDE SEQUENCE</scope>
    <source>
        <strain evidence="2">S-191538</strain>
    </source>
</reference>